<name>A0A382U4V9_9ZZZZ</name>
<gene>
    <name evidence="1" type="ORF">METZ01_LOCUS382200</name>
</gene>
<evidence type="ECO:0008006" key="2">
    <source>
        <dbReference type="Google" id="ProtNLM"/>
    </source>
</evidence>
<proteinExistence type="predicted"/>
<dbReference type="CDD" id="cd01029">
    <property type="entry name" value="TOPRIM_primases"/>
    <property type="match status" value="1"/>
</dbReference>
<accession>A0A382U4V9</accession>
<dbReference type="EMBL" id="UINC01141544">
    <property type="protein sequence ID" value="SVD29346.1"/>
    <property type="molecule type" value="Genomic_DNA"/>
</dbReference>
<dbReference type="InterPro" id="IPR034154">
    <property type="entry name" value="TOPRIM_DnaG/twinkle"/>
</dbReference>
<dbReference type="AlphaFoldDB" id="A0A382U4V9"/>
<dbReference type="Gene3D" id="3.40.1360.10">
    <property type="match status" value="1"/>
</dbReference>
<protein>
    <recommendedName>
        <fullName evidence="2">Toprim domain-containing protein</fullName>
    </recommendedName>
</protein>
<organism evidence="1">
    <name type="scientific">marine metagenome</name>
    <dbReference type="NCBI Taxonomy" id="408172"/>
    <lineage>
        <taxon>unclassified sequences</taxon>
        <taxon>metagenomes</taxon>
        <taxon>ecological metagenomes</taxon>
    </lineage>
</organism>
<evidence type="ECO:0000313" key="1">
    <source>
        <dbReference type="EMBL" id="SVD29346.1"/>
    </source>
</evidence>
<dbReference type="SUPFAM" id="SSF56731">
    <property type="entry name" value="DNA primase core"/>
    <property type="match status" value="1"/>
</dbReference>
<sequence>GSTYYTSEKKNKKDIVLNLPKEAKPLYDENESVQKLHALKFLYERGLTDEDILRYNLHYCLSGMYQNRIIIPSYDSDGVLNYCVGRDFYKGGMKYKNPPIPKDIIGFDLYIDWNQPIVLCEGVFDAIAIKNNSIPLFGKTILPKLYEKIIKNRVKHIIISLDEDAFDDSLKMIKKFFNSGISVNFVKLTETDPSELGYIKMIDKLDTSTEVNFKELMRMKIYGK</sequence>
<reference evidence="1" key="1">
    <citation type="submission" date="2018-05" db="EMBL/GenBank/DDBJ databases">
        <authorList>
            <person name="Lanie J.A."/>
            <person name="Ng W.-L."/>
            <person name="Kazmierczak K.M."/>
            <person name="Andrzejewski T.M."/>
            <person name="Davidsen T.M."/>
            <person name="Wayne K.J."/>
            <person name="Tettelin H."/>
            <person name="Glass J.I."/>
            <person name="Rusch D."/>
            <person name="Podicherti R."/>
            <person name="Tsui H.-C.T."/>
            <person name="Winkler M.E."/>
        </authorList>
    </citation>
    <scope>NUCLEOTIDE SEQUENCE</scope>
</reference>
<feature type="non-terminal residue" evidence="1">
    <location>
        <position position="1"/>
    </location>
</feature>